<feature type="region of interest" description="Disordered" evidence="1">
    <location>
        <begin position="134"/>
        <end position="155"/>
    </location>
</feature>
<evidence type="ECO:0000256" key="1">
    <source>
        <dbReference type="SAM" id="MobiDB-lite"/>
    </source>
</evidence>
<comment type="caution">
    <text evidence="2">The sequence shown here is derived from an EMBL/GenBank/DDBJ whole genome shotgun (WGS) entry which is preliminary data.</text>
</comment>
<proteinExistence type="predicted"/>
<dbReference type="Proteomes" id="UP000355283">
    <property type="component" value="Unassembled WGS sequence"/>
</dbReference>
<accession>A0A4D9D9X7</accession>
<feature type="region of interest" description="Disordered" evidence="1">
    <location>
        <begin position="1"/>
        <end position="22"/>
    </location>
</feature>
<feature type="compositionally biased region" description="Basic and acidic residues" evidence="1">
    <location>
        <begin position="1"/>
        <end position="18"/>
    </location>
</feature>
<dbReference type="AlphaFoldDB" id="A0A4D9D9X7"/>
<name>A0A4D9D9X7_9STRA</name>
<organism evidence="2 3">
    <name type="scientific">Nannochloropsis salina CCMP1776</name>
    <dbReference type="NCBI Taxonomy" id="1027361"/>
    <lineage>
        <taxon>Eukaryota</taxon>
        <taxon>Sar</taxon>
        <taxon>Stramenopiles</taxon>
        <taxon>Ochrophyta</taxon>
        <taxon>Eustigmatophyceae</taxon>
        <taxon>Eustigmatales</taxon>
        <taxon>Monodopsidaceae</taxon>
        <taxon>Microchloropsis</taxon>
        <taxon>Microchloropsis salina</taxon>
    </lineage>
</organism>
<evidence type="ECO:0000313" key="2">
    <source>
        <dbReference type="EMBL" id="TFJ88250.1"/>
    </source>
</evidence>
<sequence length="219" mass="24521">MVWEKETASQRQDGRDGDDGVDPFAAVERKLEDLVWAELLKAEESLYASGSDNASTAAKKDQSKGLAVQDLHPNDPEAQFWTMHHRQEEEAKLRALEGNLNFVREWSSAFVQVRALGKSVCTSLPAHQPKLDTEAEGTGYTVSPHSRVTGSEEPPCSMHSFPKFLSAKEQKQRDEIGNDHTDFYDYRSVYSRVESKDPAGLYTRSCQQSVEAQEEVLAV</sequence>
<dbReference type="EMBL" id="SDOX01000002">
    <property type="protein sequence ID" value="TFJ88250.1"/>
    <property type="molecule type" value="Genomic_DNA"/>
</dbReference>
<gene>
    <name evidence="2" type="ORF">NSK_000599</name>
</gene>
<keyword evidence="3" id="KW-1185">Reference proteome</keyword>
<evidence type="ECO:0000313" key="3">
    <source>
        <dbReference type="Proteomes" id="UP000355283"/>
    </source>
</evidence>
<dbReference type="OrthoDB" id="10287015at2759"/>
<feature type="compositionally biased region" description="Polar residues" evidence="1">
    <location>
        <begin position="140"/>
        <end position="149"/>
    </location>
</feature>
<feature type="region of interest" description="Disordered" evidence="1">
    <location>
        <begin position="50"/>
        <end position="70"/>
    </location>
</feature>
<reference evidence="2 3" key="1">
    <citation type="submission" date="2019-01" db="EMBL/GenBank/DDBJ databases">
        <title>Nuclear Genome Assembly of the Microalgal Biofuel strain Nannochloropsis salina CCMP1776.</title>
        <authorList>
            <person name="Hovde B."/>
        </authorList>
    </citation>
    <scope>NUCLEOTIDE SEQUENCE [LARGE SCALE GENOMIC DNA]</scope>
    <source>
        <strain evidence="2 3">CCMP1776</strain>
    </source>
</reference>
<protein>
    <submittedName>
        <fullName evidence="2">Uncharacterized protein</fullName>
    </submittedName>
</protein>